<keyword evidence="20" id="KW-1185">Reference proteome</keyword>
<dbReference type="PRINTS" id="PR00344">
    <property type="entry name" value="BCTRLSENSOR"/>
</dbReference>
<dbReference type="Pfam" id="PF00512">
    <property type="entry name" value="HisKA"/>
    <property type="match status" value="1"/>
</dbReference>
<feature type="transmembrane region" description="Helical" evidence="16">
    <location>
        <begin position="79"/>
        <end position="97"/>
    </location>
</feature>
<keyword evidence="8 16" id="KW-0812">Transmembrane</keyword>
<evidence type="ECO:0000256" key="13">
    <source>
        <dbReference type="ARBA" id="ARBA00023012"/>
    </source>
</evidence>
<keyword evidence="14 16" id="KW-0472">Membrane</keyword>
<dbReference type="RefSeq" id="WP_131182969.1">
    <property type="nucleotide sequence ID" value="NZ_QJUO01000001.1"/>
</dbReference>
<dbReference type="EMBL" id="QJUP01000002">
    <property type="protein sequence ID" value="TBU99152.1"/>
    <property type="molecule type" value="Genomic_DNA"/>
</dbReference>
<dbReference type="Pfam" id="PF02518">
    <property type="entry name" value="HATPase_c"/>
    <property type="match status" value="1"/>
</dbReference>
<evidence type="ECO:0000256" key="12">
    <source>
        <dbReference type="ARBA" id="ARBA00022989"/>
    </source>
</evidence>
<dbReference type="Gene3D" id="3.30.565.10">
    <property type="entry name" value="Histidine kinase-like ATPase, C-terminal domain"/>
    <property type="match status" value="1"/>
</dbReference>
<keyword evidence="10 19" id="KW-0418">Kinase</keyword>
<keyword evidence="7" id="KW-0808">Transferase</keyword>
<dbReference type="GO" id="GO:0000155">
    <property type="term" value="F:phosphorelay sensor kinase activity"/>
    <property type="evidence" value="ECO:0007669"/>
    <property type="project" value="InterPro"/>
</dbReference>
<dbReference type="PANTHER" id="PTHR44936">
    <property type="entry name" value="SENSOR PROTEIN CREC"/>
    <property type="match status" value="1"/>
</dbReference>
<dbReference type="Pfam" id="PF00672">
    <property type="entry name" value="HAMP"/>
    <property type="match status" value="1"/>
</dbReference>
<dbReference type="GO" id="GO:0005524">
    <property type="term" value="F:ATP binding"/>
    <property type="evidence" value="ECO:0007669"/>
    <property type="project" value="UniProtKB-KW"/>
</dbReference>
<keyword evidence="12 16" id="KW-1133">Transmembrane helix</keyword>
<evidence type="ECO:0000256" key="10">
    <source>
        <dbReference type="ARBA" id="ARBA00022777"/>
    </source>
</evidence>
<feature type="region of interest" description="Disordered" evidence="15">
    <location>
        <begin position="39"/>
        <end position="70"/>
    </location>
</feature>
<evidence type="ECO:0000313" key="19">
    <source>
        <dbReference type="EMBL" id="TBU99152.1"/>
    </source>
</evidence>
<evidence type="ECO:0000256" key="14">
    <source>
        <dbReference type="ARBA" id="ARBA00023136"/>
    </source>
</evidence>
<dbReference type="SMART" id="SM00304">
    <property type="entry name" value="HAMP"/>
    <property type="match status" value="2"/>
</dbReference>
<dbReference type="Gene3D" id="1.10.287.130">
    <property type="match status" value="1"/>
</dbReference>
<dbReference type="InterPro" id="IPR003594">
    <property type="entry name" value="HATPase_dom"/>
</dbReference>
<dbReference type="Proteomes" id="UP000292639">
    <property type="component" value="Unassembled WGS sequence"/>
</dbReference>
<dbReference type="SMART" id="SM00388">
    <property type="entry name" value="HisKA"/>
    <property type="match status" value="1"/>
</dbReference>
<comment type="caution">
    <text evidence="19">The sequence shown here is derived from an EMBL/GenBank/DDBJ whole genome shotgun (WGS) entry which is preliminary data.</text>
</comment>
<feature type="domain" description="Histidine kinase" evidence="17">
    <location>
        <begin position="158"/>
        <end position="354"/>
    </location>
</feature>
<dbReference type="PROSITE" id="PS50885">
    <property type="entry name" value="HAMP"/>
    <property type="match status" value="1"/>
</dbReference>
<evidence type="ECO:0000256" key="3">
    <source>
        <dbReference type="ARBA" id="ARBA00012438"/>
    </source>
</evidence>
<keyword evidence="9" id="KW-0547">Nucleotide-binding</keyword>
<protein>
    <recommendedName>
        <fullName evidence="3">histidine kinase</fullName>
        <ecNumber evidence="3">2.7.13.3</ecNumber>
    </recommendedName>
</protein>
<evidence type="ECO:0000259" key="17">
    <source>
        <dbReference type="PROSITE" id="PS50109"/>
    </source>
</evidence>
<dbReference type="SUPFAM" id="SSF158472">
    <property type="entry name" value="HAMP domain-like"/>
    <property type="match status" value="1"/>
</dbReference>
<evidence type="ECO:0000256" key="8">
    <source>
        <dbReference type="ARBA" id="ARBA00022692"/>
    </source>
</evidence>
<keyword evidence="6" id="KW-0597">Phosphoprotein</keyword>
<dbReference type="InterPro" id="IPR004358">
    <property type="entry name" value="Sig_transdc_His_kin-like_C"/>
</dbReference>
<evidence type="ECO:0000256" key="11">
    <source>
        <dbReference type="ARBA" id="ARBA00022840"/>
    </source>
</evidence>
<dbReference type="GO" id="GO:0005886">
    <property type="term" value="C:plasma membrane"/>
    <property type="evidence" value="ECO:0007669"/>
    <property type="project" value="UniProtKB-SubCell"/>
</dbReference>
<evidence type="ECO:0000256" key="4">
    <source>
        <dbReference type="ARBA" id="ARBA00022475"/>
    </source>
</evidence>
<name>A0A4Q9RCV3_9GAMM</name>
<dbReference type="SUPFAM" id="SSF47384">
    <property type="entry name" value="Homodimeric domain of signal transducing histidine kinase"/>
    <property type="match status" value="1"/>
</dbReference>
<proteinExistence type="predicted"/>
<dbReference type="InterPro" id="IPR036097">
    <property type="entry name" value="HisK_dim/P_sf"/>
</dbReference>
<dbReference type="PROSITE" id="PS50109">
    <property type="entry name" value="HIS_KIN"/>
    <property type="match status" value="1"/>
</dbReference>
<dbReference type="InterPro" id="IPR050980">
    <property type="entry name" value="2C_sensor_his_kinase"/>
</dbReference>
<dbReference type="InterPro" id="IPR003660">
    <property type="entry name" value="HAMP_dom"/>
</dbReference>
<dbReference type="SMART" id="SM00387">
    <property type="entry name" value="HATPase_c"/>
    <property type="match status" value="1"/>
</dbReference>
<comment type="subcellular location">
    <subcellularLocation>
        <location evidence="2">Cell inner membrane</location>
        <topology evidence="2">Multi-pass membrane protein</topology>
    </subcellularLocation>
</comment>
<gene>
    <name evidence="19" type="ORF">DNJ96_02265</name>
</gene>
<feature type="domain" description="HAMP" evidence="18">
    <location>
        <begin position="98"/>
        <end position="150"/>
    </location>
</feature>
<keyword evidence="5" id="KW-0997">Cell inner membrane</keyword>
<evidence type="ECO:0000256" key="1">
    <source>
        <dbReference type="ARBA" id="ARBA00000085"/>
    </source>
</evidence>
<dbReference type="CDD" id="cd06225">
    <property type="entry name" value="HAMP"/>
    <property type="match status" value="1"/>
</dbReference>
<organism evidence="19 20">
    <name type="scientific">Stutzerimonas kirkiae</name>
    <dbReference type="NCBI Taxonomy" id="2211392"/>
    <lineage>
        <taxon>Bacteria</taxon>
        <taxon>Pseudomonadati</taxon>
        <taxon>Pseudomonadota</taxon>
        <taxon>Gammaproteobacteria</taxon>
        <taxon>Pseudomonadales</taxon>
        <taxon>Pseudomonadaceae</taxon>
        <taxon>Stutzerimonas</taxon>
    </lineage>
</organism>
<sequence>MMHRADSLFARLLGVFLAAILLAHALAFAWFSHYGEHPPPAEQHAHGPGLPPPEAYGEDMPPMPPPEAPTHGLEIDGPLIVLGFQLLTLLAAAWYGARLLSRPIRRLAEAAEQLAEDLDSPPMAETGPRETRLAARAFNRMQQRIRGQVQQRTRMLAAVSHDLRTPLARLKLRLEQIPDQPLRERMDHDLGEMIAMFDATLRYLHEQRDSETPQRLDLQALVESMAEDAQEHDADVSVRGQCGPLMAQPLALRSCVGNLLGNALRYAGHAEIALCDSREAVEIRVIDHGPGIDKAQHEAVFEAFFRLEGSRNRSSGGVGLGLTIAREAARRQGGDITLEETPGGGLTAILRLPR</sequence>
<reference evidence="19 20" key="1">
    <citation type="submission" date="2018-06" db="EMBL/GenBank/DDBJ databases">
        <title>Three novel Pseudomonas species isolated from symptomatic oak.</title>
        <authorList>
            <person name="Bueno-Gonzalez V."/>
            <person name="Brady C."/>
        </authorList>
    </citation>
    <scope>NUCLEOTIDE SEQUENCE [LARGE SCALE GENOMIC DNA]</scope>
    <source>
        <strain evidence="19 20">P17C</strain>
    </source>
</reference>
<dbReference type="CDD" id="cd00082">
    <property type="entry name" value="HisKA"/>
    <property type="match status" value="1"/>
</dbReference>
<dbReference type="PANTHER" id="PTHR44936:SF5">
    <property type="entry name" value="SENSOR HISTIDINE KINASE ENVZ"/>
    <property type="match status" value="1"/>
</dbReference>
<evidence type="ECO:0000256" key="15">
    <source>
        <dbReference type="SAM" id="MobiDB-lite"/>
    </source>
</evidence>
<dbReference type="InterPro" id="IPR005467">
    <property type="entry name" value="His_kinase_dom"/>
</dbReference>
<evidence type="ECO:0000259" key="18">
    <source>
        <dbReference type="PROSITE" id="PS50885"/>
    </source>
</evidence>
<dbReference type="InterPro" id="IPR036890">
    <property type="entry name" value="HATPase_C_sf"/>
</dbReference>
<dbReference type="AlphaFoldDB" id="A0A4Q9RCV3"/>
<evidence type="ECO:0000256" key="16">
    <source>
        <dbReference type="SAM" id="Phobius"/>
    </source>
</evidence>
<keyword evidence="11" id="KW-0067">ATP-binding</keyword>
<evidence type="ECO:0000256" key="6">
    <source>
        <dbReference type="ARBA" id="ARBA00022553"/>
    </source>
</evidence>
<evidence type="ECO:0000256" key="2">
    <source>
        <dbReference type="ARBA" id="ARBA00004429"/>
    </source>
</evidence>
<evidence type="ECO:0000256" key="7">
    <source>
        <dbReference type="ARBA" id="ARBA00022679"/>
    </source>
</evidence>
<dbReference type="InterPro" id="IPR003661">
    <property type="entry name" value="HisK_dim/P_dom"/>
</dbReference>
<dbReference type="SUPFAM" id="SSF55874">
    <property type="entry name" value="ATPase domain of HSP90 chaperone/DNA topoisomerase II/histidine kinase"/>
    <property type="match status" value="1"/>
</dbReference>
<keyword evidence="13" id="KW-0902">Two-component regulatory system</keyword>
<accession>A0A4Q9RCV3</accession>
<evidence type="ECO:0000256" key="9">
    <source>
        <dbReference type="ARBA" id="ARBA00022741"/>
    </source>
</evidence>
<evidence type="ECO:0000256" key="5">
    <source>
        <dbReference type="ARBA" id="ARBA00022519"/>
    </source>
</evidence>
<dbReference type="OrthoDB" id="9804645at2"/>
<evidence type="ECO:0000313" key="20">
    <source>
        <dbReference type="Proteomes" id="UP000292639"/>
    </source>
</evidence>
<comment type="catalytic activity">
    <reaction evidence="1">
        <text>ATP + protein L-histidine = ADP + protein N-phospho-L-histidine.</text>
        <dbReference type="EC" id="2.7.13.3"/>
    </reaction>
</comment>
<dbReference type="EC" id="2.7.13.3" evidence="3"/>
<keyword evidence="4" id="KW-1003">Cell membrane</keyword>